<organism evidence="2 3">
    <name type="scientific">Ophiobolus disseminans</name>
    <dbReference type="NCBI Taxonomy" id="1469910"/>
    <lineage>
        <taxon>Eukaryota</taxon>
        <taxon>Fungi</taxon>
        <taxon>Dikarya</taxon>
        <taxon>Ascomycota</taxon>
        <taxon>Pezizomycotina</taxon>
        <taxon>Dothideomycetes</taxon>
        <taxon>Pleosporomycetidae</taxon>
        <taxon>Pleosporales</taxon>
        <taxon>Pleosporineae</taxon>
        <taxon>Phaeosphaeriaceae</taxon>
        <taxon>Ophiobolus</taxon>
    </lineage>
</organism>
<evidence type="ECO:0000259" key="1">
    <source>
        <dbReference type="PROSITE" id="PS50097"/>
    </source>
</evidence>
<protein>
    <recommendedName>
        <fullName evidence="1">BTB domain-containing protein</fullName>
    </recommendedName>
</protein>
<dbReference type="PANTHER" id="PTHR47843">
    <property type="entry name" value="BTB DOMAIN-CONTAINING PROTEIN-RELATED"/>
    <property type="match status" value="1"/>
</dbReference>
<dbReference type="InterPro" id="IPR011333">
    <property type="entry name" value="SKP1/BTB/POZ_sf"/>
</dbReference>
<proteinExistence type="predicted"/>
<evidence type="ECO:0000313" key="3">
    <source>
        <dbReference type="Proteomes" id="UP000799424"/>
    </source>
</evidence>
<accession>A0A6A6ZTX8</accession>
<gene>
    <name evidence="2" type="ORF">CC86DRAFT_457428</name>
</gene>
<dbReference type="SUPFAM" id="SSF54695">
    <property type="entry name" value="POZ domain"/>
    <property type="match status" value="1"/>
</dbReference>
<dbReference type="PROSITE" id="PS50097">
    <property type="entry name" value="BTB"/>
    <property type="match status" value="1"/>
</dbReference>
<name>A0A6A6ZTX8_9PLEO</name>
<dbReference type="Gene3D" id="3.30.710.10">
    <property type="entry name" value="Potassium Channel Kv1.1, Chain A"/>
    <property type="match status" value="1"/>
</dbReference>
<dbReference type="Pfam" id="PF00651">
    <property type="entry name" value="BTB"/>
    <property type="match status" value="1"/>
</dbReference>
<feature type="domain" description="BTB" evidence="1">
    <location>
        <begin position="18"/>
        <end position="81"/>
    </location>
</feature>
<dbReference type="Proteomes" id="UP000799424">
    <property type="component" value="Unassembled WGS sequence"/>
</dbReference>
<evidence type="ECO:0000313" key="2">
    <source>
        <dbReference type="EMBL" id="KAF2823787.1"/>
    </source>
</evidence>
<reference evidence="2" key="1">
    <citation type="journal article" date="2020" name="Stud. Mycol.">
        <title>101 Dothideomycetes genomes: a test case for predicting lifestyles and emergence of pathogens.</title>
        <authorList>
            <person name="Haridas S."/>
            <person name="Albert R."/>
            <person name="Binder M."/>
            <person name="Bloem J."/>
            <person name="Labutti K."/>
            <person name="Salamov A."/>
            <person name="Andreopoulos B."/>
            <person name="Baker S."/>
            <person name="Barry K."/>
            <person name="Bills G."/>
            <person name="Bluhm B."/>
            <person name="Cannon C."/>
            <person name="Castanera R."/>
            <person name="Culley D."/>
            <person name="Daum C."/>
            <person name="Ezra D."/>
            <person name="Gonzalez J."/>
            <person name="Henrissat B."/>
            <person name="Kuo A."/>
            <person name="Liang C."/>
            <person name="Lipzen A."/>
            <person name="Lutzoni F."/>
            <person name="Magnuson J."/>
            <person name="Mondo S."/>
            <person name="Nolan M."/>
            <person name="Ohm R."/>
            <person name="Pangilinan J."/>
            <person name="Park H.-J."/>
            <person name="Ramirez L."/>
            <person name="Alfaro M."/>
            <person name="Sun H."/>
            <person name="Tritt A."/>
            <person name="Yoshinaga Y."/>
            <person name="Zwiers L.-H."/>
            <person name="Turgeon B."/>
            <person name="Goodwin S."/>
            <person name="Spatafora J."/>
            <person name="Crous P."/>
            <person name="Grigoriev I."/>
        </authorList>
    </citation>
    <scope>NUCLEOTIDE SEQUENCE</scope>
    <source>
        <strain evidence="2">CBS 113818</strain>
    </source>
</reference>
<dbReference type="CDD" id="cd18186">
    <property type="entry name" value="BTB_POZ_ZBTB_KLHL-like"/>
    <property type="match status" value="1"/>
</dbReference>
<dbReference type="InterPro" id="IPR000210">
    <property type="entry name" value="BTB/POZ_dom"/>
</dbReference>
<dbReference type="PANTHER" id="PTHR47843:SF2">
    <property type="entry name" value="BTB DOMAIN-CONTAINING PROTEIN"/>
    <property type="match status" value="1"/>
</dbReference>
<dbReference type="OrthoDB" id="194443at2759"/>
<keyword evidence="3" id="KW-1185">Reference proteome</keyword>
<sequence>MAPDKTNAAPNLLKMNFDLVTIRVGETGHTVDFPVYRELLSSVSPYFRSVFEGGFKEADDRVISLVDVTEQTFRIFLQWAHAQAYRSGSGALIPDISVLPASVGTESGQAAQATDISALPNIPKAQRESLDQAFDQPHYQSQPRSNDTRAKMYYHDKTWQENYRMMLESYLNVFVFADQYTVHQLRDDILTAMVGQAHTWEWFPDLDEDLLTSAYDRLPNSAQFIRFLVLSTTYCWVADTDCVARTELLRQWNPDFAFEEEYASCFDEDLRSCAMHEHLVLDKDQCRERMKNKTHVFAELIDACAKDSVSMVQEQKKD</sequence>
<dbReference type="AlphaFoldDB" id="A0A6A6ZTX8"/>
<dbReference type="EMBL" id="MU006231">
    <property type="protein sequence ID" value="KAF2823787.1"/>
    <property type="molecule type" value="Genomic_DNA"/>
</dbReference>